<gene>
    <name evidence="4" type="ORF">MG293_002137</name>
</gene>
<dbReference type="GO" id="GO:0071944">
    <property type="term" value="C:cell periphery"/>
    <property type="evidence" value="ECO:0007669"/>
    <property type="project" value="TreeGrafter"/>
</dbReference>
<dbReference type="Proteomes" id="UP001214576">
    <property type="component" value="Unassembled WGS sequence"/>
</dbReference>
<dbReference type="GO" id="GO:0051216">
    <property type="term" value="P:cartilage development"/>
    <property type="evidence" value="ECO:0007669"/>
    <property type="project" value="InterPro"/>
</dbReference>
<protein>
    <recommendedName>
        <fullName evidence="6">Secondary ossification center associated regulator of chondrocyte maturation</fullName>
    </recommendedName>
</protein>
<keyword evidence="5" id="KW-1185">Reference proteome</keyword>
<keyword evidence="2" id="KW-0472">Membrane</keyword>
<comment type="caution">
    <text evidence="4">The sequence shown here is derived from an EMBL/GenBank/DDBJ whole genome shotgun (WGS) entry which is preliminary data.</text>
</comment>
<dbReference type="PANTHER" id="PTHR28453">
    <property type="entry name" value="PROTEIN SNORC"/>
    <property type="match status" value="1"/>
</dbReference>
<dbReference type="InterPro" id="IPR031500">
    <property type="entry name" value="SNORC"/>
</dbReference>
<keyword evidence="2" id="KW-1133">Transmembrane helix</keyword>
<evidence type="ECO:0000313" key="4">
    <source>
        <dbReference type="EMBL" id="KAI4549807.1"/>
    </source>
</evidence>
<dbReference type="Pfam" id="PF15756">
    <property type="entry name" value="DUF4690"/>
    <property type="match status" value="1"/>
</dbReference>
<feature type="chain" id="PRO_5042035922" description="Secondary ossification center associated regulator of chondrocyte maturation" evidence="3">
    <location>
        <begin position="17"/>
        <end position="119"/>
    </location>
</feature>
<evidence type="ECO:0000256" key="2">
    <source>
        <dbReference type="SAM" id="Phobius"/>
    </source>
</evidence>
<feature type="transmembrane region" description="Helical" evidence="2">
    <location>
        <begin position="90"/>
        <end position="113"/>
    </location>
</feature>
<proteinExistence type="predicted"/>
<feature type="signal peptide" evidence="3">
    <location>
        <begin position="1"/>
        <end position="16"/>
    </location>
</feature>
<organism evidence="4 5">
    <name type="scientific">Ovis ammon polii</name>
    <dbReference type="NCBI Taxonomy" id="230172"/>
    <lineage>
        <taxon>Eukaryota</taxon>
        <taxon>Metazoa</taxon>
        <taxon>Chordata</taxon>
        <taxon>Craniata</taxon>
        <taxon>Vertebrata</taxon>
        <taxon>Euteleostomi</taxon>
        <taxon>Mammalia</taxon>
        <taxon>Eutheria</taxon>
        <taxon>Laurasiatheria</taxon>
        <taxon>Artiodactyla</taxon>
        <taxon>Ruminantia</taxon>
        <taxon>Pecora</taxon>
        <taxon>Bovidae</taxon>
        <taxon>Caprinae</taxon>
        <taxon>Ovis</taxon>
    </lineage>
</organism>
<keyword evidence="3" id="KW-0732">Signal</keyword>
<evidence type="ECO:0000256" key="1">
    <source>
        <dbReference type="SAM" id="MobiDB-lite"/>
    </source>
</evidence>
<keyword evidence="2" id="KW-0812">Transmembrane</keyword>
<accession>A0AAD4YJ95</accession>
<dbReference type="PANTHER" id="PTHR28453:SF1">
    <property type="entry name" value="PROTEIN SNORC"/>
    <property type="match status" value="1"/>
</dbReference>
<feature type="region of interest" description="Disordered" evidence="1">
    <location>
        <begin position="18"/>
        <end position="83"/>
    </location>
</feature>
<name>A0AAD4YJ95_OVIAM</name>
<evidence type="ECO:0000256" key="3">
    <source>
        <dbReference type="SAM" id="SignalP"/>
    </source>
</evidence>
<dbReference type="EMBL" id="JAKZEL010000001">
    <property type="protein sequence ID" value="KAI4549807.1"/>
    <property type="molecule type" value="Genomic_DNA"/>
</dbReference>
<evidence type="ECO:0008006" key="6">
    <source>
        <dbReference type="Google" id="ProtNLM"/>
    </source>
</evidence>
<evidence type="ECO:0000313" key="5">
    <source>
        <dbReference type="Proteomes" id="UP001214576"/>
    </source>
</evidence>
<sequence length="119" mass="11715">MVLLLLCGVLAPAVLTAEGPQEPAPTLWNEPAELPSGEDPVESTSPAWEPAVSGPPAHTATPSPEDSTAQERLDQGGGTAGAGGSLGPGAIAAIVIAALLATCVVLALVVVALRKFSAS</sequence>
<reference evidence="4" key="1">
    <citation type="submission" date="2022-03" db="EMBL/GenBank/DDBJ databases">
        <title>Genomic analyses of argali, domestic sheep and their hybrids provide insights into chromosomal evolution, heterosis and genetic basis of agronomic traits.</title>
        <authorList>
            <person name="Li M."/>
        </authorList>
    </citation>
    <scope>NUCLEOTIDE SEQUENCE</scope>
    <source>
        <strain evidence="4">CAU-MHL-2022a</strain>
        <tissue evidence="4">Skin</tissue>
    </source>
</reference>
<dbReference type="AlphaFoldDB" id="A0AAD4YJ95"/>